<name>A0ABR6L530_9HYPH</name>
<evidence type="ECO:0000256" key="1">
    <source>
        <dbReference type="ARBA" id="ARBA00004167"/>
    </source>
</evidence>
<evidence type="ECO:0000256" key="6">
    <source>
        <dbReference type="ARBA" id="ARBA00025321"/>
    </source>
</evidence>
<protein>
    <recommendedName>
        <fullName evidence="3">Lectin-like protein BA14k</fullName>
    </recommendedName>
</protein>
<evidence type="ECO:0000256" key="2">
    <source>
        <dbReference type="ARBA" id="ARBA00010270"/>
    </source>
</evidence>
<dbReference type="EMBL" id="JACHOT010000005">
    <property type="protein sequence ID" value="MBB4651904.1"/>
    <property type="molecule type" value="Genomic_DNA"/>
</dbReference>
<evidence type="ECO:0000313" key="8">
    <source>
        <dbReference type="Proteomes" id="UP000539538"/>
    </source>
</evidence>
<accession>A0ABR6L530</accession>
<proteinExistence type="inferred from homology"/>
<dbReference type="Pfam" id="PF07886">
    <property type="entry name" value="BA14K"/>
    <property type="match status" value="2"/>
</dbReference>
<dbReference type="RefSeq" id="WP_183263762.1">
    <property type="nucleotide sequence ID" value="NZ_BAAAVZ010000003.1"/>
</dbReference>
<evidence type="ECO:0000256" key="4">
    <source>
        <dbReference type="ARBA" id="ARBA00022475"/>
    </source>
</evidence>
<comment type="subcellular location">
    <subcellularLocation>
        <location evidence="1">Membrane</location>
        <topology evidence="1">Single-pass membrane protein</topology>
    </subcellularLocation>
</comment>
<keyword evidence="4" id="KW-1003">Cell membrane</keyword>
<comment type="caution">
    <text evidence="7">The sequence shown here is derived from an EMBL/GenBank/DDBJ whole genome shotgun (WGS) entry which is preliminary data.</text>
</comment>
<keyword evidence="8" id="KW-1185">Reference proteome</keyword>
<keyword evidence="4" id="KW-0472">Membrane</keyword>
<comment type="similarity">
    <text evidence="2">Belongs to the BA14k family.</text>
</comment>
<evidence type="ECO:0000256" key="5">
    <source>
        <dbReference type="ARBA" id="ARBA00022734"/>
    </source>
</evidence>
<gene>
    <name evidence="7" type="ORF">GGQ99_003677</name>
</gene>
<keyword evidence="5" id="KW-0430">Lectin</keyword>
<evidence type="ECO:0000256" key="3">
    <source>
        <dbReference type="ARBA" id="ARBA00020552"/>
    </source>
</evidence>
<organism evidence="7 8">
    <name type="scientific">Aminobacter niigataensis</name>
    <dbReference type="NCBI Taxonomy" id="83265"/>
    <lineage>
        <taxon>Bacteria</taxon>
        <taxon>Pseudomonadati</taxon>
        <taxon>Pseudomonadota</taxon>
        <taxon>Alphaproteobacteria</taxon>
        <taxon>Hyphomicrobiales</taxon>
        <taxon>Phyllobacteriaceae</taxon>
        <taxon>Aminobacter</taxon>
    </lineage>
</organism>
<dbReference type="Proteomes" id="UP000539538">
    <property type="component" value="Unassembled WGS sequence"/>
</dbReference>
<reference evidence="7 8" key="1">
    <citation type="submission" date="2020-08" db="EMBL/GenBank/DDBJ databases">
        <title>Genomic Encyclopedia of Type Strains, Phase IV (KMG-IV): sequencing the most valuable type-strain genomes for metagenomic binning, comparative biology and taxonomic classification.</title>
        <authorList>
            <person name="Goeker M."/>
        </authorList>
    </citation>
    <scope>NUCLEOTIDE SEQUENCE [LARGE SCALE GENOMIC DNA]</scope>
    <source>
        <strain evidence="7 8">DSM 7050</strain>
    </source>
</reference>
<evidence type="ECO:0000313" key="7">
    <source>
        <dbReference type="EMBL" id="MBB4651904.1"/>
    </source>
</evidence>
<comment type="function">
    <text evidence="6">Has immunoglobulin-binding and hemagglutination properties, and can bind to mannose. Essential for virulence. May be involved in LPS biosynthesis or polysaccharide transport.</text>
</comment>
<dbReference type="InterPro" id="IPR012413">
    <property type="entry name" value="BA14K"/>
</dbReference>
<sequence length="221" mass="24100">MRPLLIAVSGLGLALVMFLSGLIAATAFFTAEPERQLALTTDTHGVWTDHPVKVNPAAQAFDRLAARSALQQLPAKAPTQVDATSVVADVANMEGASPSIEASNQSQDGLQAETIAAHLEWCSERYRSYRADDNSYTAYSGGRRECVSPYSGAGNDSTDGYGYEETTYRPSAGRVELAYVNEKADYVSADHAESCFSRYRSYRSEDNSYQPYDGGPRRQCR</sequence>